<dbReference type="GO" id="GO:0005524">
    <property type="term" value="F:ATP binding"/>
    <property type="evidence" value="ECO:0007669"/>
    <property type="project" value="UniProtKB-KW"/>
</dbReference>
<evidence type="ECO:0000259" key="17">
    <source>
        <dbReference type="PROSITE" id="PS50112"/>
    </source>
</evidence>
<evidence type="ECO:0000313" key="20">
    <source>
        <dbReference type="Proteomes" id="UP000193083"/>
    </source>
</evidence>
<evidence type="ECO:0000256" key="9">
    <source>
        <dbReference type="ARBA" id="ARBA00022679"/>
    </source>
</evidence>
<dbReference type="InterPro" id="IPR035965">
    <property type="entry name" value="PAS-like_dom_sf"/>
</dbReference>
<evidence type="ECO:0000256" key="7">
    <source>
        <dbReference type="ARBA" id="ARBA00022630"/>
    </source>
</evidence>
<dbReference type="InterPro" id="IPR029016">
    <property type="entry name" value="GAF-like_dom_sf"/>
</dbReference>
<evidence type="ECO:0000256" key="11">
    <source>
        <dbReference type="ARBA" id="ARBA00022741"/>
    </source>
</evidence>
<keyword evidence="16" id="KW-0675">Receptor</keyword>
<evidence type="ECO:0000256" key="15">
    <source>
        <dbReference type="ARBA" id="ARBA00023026"/>
    </source>
</evidence>
<dbReference type="GO" id="GO:0004673">
    <property type="term" value="F:protein histidine kinase activity"/>
    <property type="evidence" value="ECO:0007669"/>
    <property type="project" value="UniProtKB-EC"/>
</dbReference>
<dbReference type="InterPro" id="IPR013767">
    <property type="entry name" value="PAS_fold"/>
</dbReference>
<evidence type="ECO:0000256" key="13">
    <source>
        <dbReference type="ARBA" id="ARBA00022840"/>
    </source>
</evidence>
<evidence type="ECO:0000256" key="1">
    <source>
        <dbReference type="ARBA" id="ARBA00000085"/>
    </source>
</evidence>
<keyword evidence="4" id="KW-0600">Photoreceptor protein</keyword>
<evidence type="ECO:0000313" key="19">
    <source>
        <dbReference type="EMBL" id="SMH30073.1"/>
    </source>
</evidence>
<organism evidence="19 20">
    <name type="scientific">Mesorhizobium australicum</name>
    <dbReference type="NCBI Taxonomy" id="536018"/>
    <lineage>
        <taxon>Bacteria</taxon>
        <taxon>Pseudomonadati</taxon>
        <taxon>Pseudomonadota</taxon>
        <taxon>Alphaproteobacteria</taxon>
        <taxon>Hyphomicrobiales</taxon>
        <taxon>Phyllobacteriaceae</taxon>
        <taxon>Mesorhizobium</taxon>
    </lineage>
</organism>
<dbReference type="PROSITE" id="PS50113">
    <property type="entry name" value="PAC"/>
    <property type="match status" value="1"/>
</dbReference>
<dbReference type="PANTHER" id="PTHR41523">
    <property type="entry name" value="TWO-COMPONENT SYSTEM SENSOR PROTEIN"/>
    <property type="match status" value="1"/>
</dbReference>
<evidence type="ECO:0000256" key="14">
    <source>
        <dbReference type="ARBA" id="ARBA00022991"/>
    </source>
</evidence>
<evidence type="ECO:0000256" key="4">
    <source>
        <dbReference type="ARBA" id="ARBA00022543"/>
    </source>
</evidence>
<keyword evidence="11" id="KW-0547">Nucleotide-binding</keyword>
<dbReference type="SMART" id="SM00911">
    <property type="entry name" value="HWE_HK"/>
    <property type="match status" value="1"/>
</dbReference>
<comment type="catalytic activity">
    <reaction evidence="1">
        <text>ATP + protein L-histidine = ADP + protein N-phospho-L-histidine.</text>
        <dbReference type="EC" id="2.7.13.3"/>
    </reaction>
</comment>
<feature type="domain" description="PAC" evidence="18">
    <location>
        <begin position="250"/>
        <end position="302"/>
    </location>
</feature>
<evidence type="ECO:0000256" key="5">
    <source>
        <dbReference type="ARBA" id="ARBA00022553"/>
    </source>
</evidence>
<evidence type="ECO:0000256" key="8">
    <source>
        <dbReference type="ARBA" id="ARBA00022643"/>
    </source>
</evidence>
<dbReference type="InterPro" id="IPR001610">
    <property type="entry name" value="PAC"/>
</dbReference>
<dbReference type="SUPFAM" id="SSF55781">
    <property type="entry name" value="GAF domain-like"/>
    <property type="match status" value="1"/>
</dbReference>
<dbReference type="EC" id="2.7.13.3" evidence="2"/>
<dbReference type="NCBIfam" id="TIGR00229">
    <property type="entry name" value="sensory_box"/>
    <property type="match status" value="1"/>
</dbReference>
<evidence type="ECO:0000256" key="10">
    <source>
        <dbReference type="ARBA" id="ARBA00022737"/>
    </source>
</evidence>
<dbReference type="EMBL" id="FXBL01000004">
    <property type="protein sequence ID" value="SMH30073.1"/>
    <property type="molecule type" value="Genomic_DNA"/>
</dbReference>
<keyword evidence="9" id="KW-0808">Transferase</keyword>
<sequence length="494" mass="54632">MDETKRLSLLKRYDILDTPPEAAFDHIVDIVARILDMPFSLVSFVDEARVWFKARHGMQDNEIVRLPGFCASAIEQDGPWFINDAATDPVCARHPWVTGDAQVRSYAGIPLKVPEGPCLGMLCAMDTKPRCLAAREREMLSELAALVVDKLISRSASKAALWEKDVAVGVAGELADQSRLLTAMVQSSQDAIITKDLAGRITSWNTAAERMFGFAEAEMMGQSGLRIIPSDRHAEEAFVLSSIADGQSVNHYETVRQHRSGRQIPISITVSPIRDDQDRVIGASKIIRDITDQKDSQSRIKALMKEVNHRVKNQYAIILSMLRQTGRTTQNQAEFEGRIRERIMALSRSHDLLVNTDWRGTTIEELVASQIEPFANRERVSSGGPPVLLSPSAAQYLGMALHELSIHSAEHGAMAQGDGLVDIRWSIDERDDGPWLRLSWDELDGPDVSHIVEGGFAQTILQRMAPDAVSGRGRIDSADGHLTWTIDAPLNSLS</sequence>
<accession>A0A1X7N167</accession>
<evidence type="ECO:0000259" key="18">
    <source>
        <dbReference type="PROSITE" id="PS50113"/>
    </source>
</evidence>
<dbReference type="PANTHER" id="PTHR41523:SF8">
    <property type="entry name" value="ETHYLENE RESPONSE SENSOR PROTEIN"/>
    <property type="match status" value="1"/>
</dbReference>
<dbReference type="InterPro" id="IPR000700">
    <property type="entry name" value="PAS-assoc_C"/>
</dbReference>
<dbReference type="Proteomes" id="UP000193083">
    <property type="component" value="Unassembled WGS sequence"/>
</dbReference>
<keyword evidence="12" id="KW-0418">Kinase</keyword>
<gene>
    <name evidence="19" type="ORF">SAMN02982922_0990</name>
</gene>
<keyword evidence="7" id="KW-0285">Flavoprotein</keyword>
<dbReference type="RefSeq" id="WP_085463130.1">
    <property type="nucleotide sequence ID" value="NZ_FXBL01000004.1"/>
</dbReference>
<keyword evidence="6" id="KW-0716">Sensory transduction</keyword>
<evidence type="ECO:0000256" key="12">
    <source>
        <dbReference type="ARBA" id="ARBA00022777"/>
    </source>
</evidence>
<proteinExistence type="predicted"/>
<dbReference type="GO" id="GO:0009881">
    <property type="term" value="F:photoreceptor activity"/>
    <property type="evidence" value="ECO:0007669"/>
    <property type="project" value="UniProtKB-KW"/>
</dbReference>
<reference evidence="19 20" key="1">
    <citation type="submission" date="2017-04" db="EMBL/GenBank/DDBJ databases">
        <authorList>
            <person name="Afonso C.L."/>
            <person name="Miller P.J."/>
            <person name="Scott M.A."/>
            <person name="Spackman E."/>
            <person name="Goraichik I."/>
            <person name="Dimitrov K.M."/>
            <person name="Suarez D.L."/>
            <person name="Swayne D.E."/>
        </authorList>
    </citation>
    <scope>NUCLEOTIDE SEQUENCE [LARGE SCALE GENOMIC DNA]</scope>
    <source>
        <strain evidence="19 20">B5P</strain>
    </source>
</reference>
<dbReference type="Pfam" id="PF07536">
    <property type="entry name" value="HWE_HK"/>
    <property type="match status" value="1"/>
</dbReference>
<keyword evidence="10" id="KW-0677">Repeat</keyword>
<keyword evidence="15" id="KW-0843">Virulence</keyword>
<dbReference type="Gene3D" id="3.30.450.40">
    <property type="match status" value="1"/>
</dbReference>
<name>A0A1X7N167_9HYPH</name>
<dbReference type="Gene3D" id="3.30.450.20">
    <property type="entry name" value="PAS domain"/>
    <property type="match status" value="1"/>
</dbReference>
<dbReference type="AlphaFoldDB" id="A0A1X7N167"/>
<dbReference type="SMART" id="SM00065">
    <property type="entry name" value="GAF"/>
    <property type="match status" value="1"/>
</dbReference>
<keyword evidence="14" id="KW-0157">Chromophore</keyword>
<dbReference type="InterPro" id="IPR000014">
    <property type="entry name" value="PAS"/>
</dbReference>
<evidence type="ECO:0000256" key="3">
    <source>
        <dbReference type="ARBA" id="ARBA00021740"/>
    </source>
</evidence>
<dbReference type="InterPro" id="IPR011102">
    <property type="entry name" value="Sig_transdc_His_kinase_HWE"/>
</dbReference>
<evidence type="ECO:0000256" key="6">
    <source>
        <dbReference type="ARBA" id="ARBA00022606"/>
    </source>
</evidence>
<keyword evidence="13" id="KW-0067">ATP-binding</keyword>
<protein>
    <recommendedName>
        <fullName evidence="3">Blue-light-activated histidine kinase</fullName>
        <ecNumber evidence="2">2.7.13.3</ecNumber>
    </recommendedName>
</protein>
<evidence type="ECO:0000256" key="2">
    <source>
        <dbReference type="ARBA" id="ARBA00012438"/>
    </source>
</evidence>
<dbReference type="PROSITE" id="PS50112">
    <property type="entry name" value="PAS"/>
    <property type="match status" value="1"/>
</dbReference>
<feature type="domain" description="PAS" evidence="17">
    <location>
        <begin position="177"/>
        <end position="246"/>
    </location>
</feature>
<keyword evidence="8" id="KW-0288">FMN</keyword>
<dbReference type="InterPro" id="IPR003018">
    <property type="entry name" value="GAF"/>
</dbReference>
<dbReference type="GO" id="GO:0006355">
    <property type="term" value="P:regulation of DNA-templated transcription"/>
    <property type="evidence" value="ECO:0007669"/>
    <property type="project" value="InterPro"/>
</dbReference>
<keyword evidence="20" id="KW-1185">Reference proteome</keyword>
<dbReference type="Pfam" id="PF00989">
    <property type="entry name" value="PAS"/>
    <property type="match status" value="1"/>
</dbReference>
<evidence type="ECO:0000256" key="16">
    <source>
        <dbReference type="ARBA" id="ARBA00023170"/>
    </source>
</evidence>
<dbReference type="SMART" id="SM00086">
    <property type="entry name" value="PAC"/>
    <property type="match status" value="1"/>
</dbReference>
<keyword evidence="5" id="KW-0597">Phosphoprotein</keyword>
<dbReference type="SMART" id="SM00091">
    <property type="entry name" value="PAS"/>
    <property type="match status" value="1"/>
</dbReference>
<dbReference type="OrthoDB" id="341208at2"/>
<dbReference type="CDD" id="cd00130">
    <property type="entry name" value="PAS"/>
    <property type="match status" value="1"/>
</dbReference>
<dbReference type="SUPFAM" id="SSF55785">
    <property type="entry name" value="PYP-like sensor domain (PAS domain)"/>
    <property type="match status" value="1"/>
</dbReference>
<dbReference type="Pfam" id="PF13185">
    <property type="entry name" value="GAF_2"/>
    <property type="match status" value="1"/>
</dbReference>